<dbReference type="AlphaFoldDB" id="A0A2U1JIZ0"/>
<dbReference type="EMBL" id="QCZG01000076">
    <property type="protein sequence ID" value="PWA05140.1"/>
    <property type="molecule type" value="Genomic_DNA"/>
</dbReference>
<comment type="caution">
    <text evidence="2">The sequence shown here is derived from an EMBL/GenBank/DDBJ whole genome shotgun (WGS) entry which is preliminary data.</text>
</comment>
<dbReference type="InterPro" id="IPR002860">
    <property type="entry name" value="BNR_rpt"/>
</dbReference>
<evidence type="ECO:0000256" key="1">
    <source>
        <dbReference type="SAM" id="Phobius"/>
    </source>
</evidence>
<keyword evidence="3" id="KW-1185">Reference proteome</keyword>
<dbReference type="Gene3D" id="2.130.10.10">
    <property type="entry name" value="YVTN repeat-like/Quinoprotein amine dehydrogenase"/>
    <property type="match status" value="1"/>
</dbReference>
<dbReference type="RefSeq" id="WP_116556330.1">
    <property type="nucleotide sequence ID" value="NZ_QCZG01000076.1"/>
</dbReference>
<protein>
    <submittedName>
        <fullName evidence="2">Oxidoreductase</fullName>
    </submittedName>
</protein>
<dbReference type="CDD" id="cd15482">
    <property type="entry name" value="Sialidase_non-viral"/>
    <property type="match status" value="1"/>
</dbReference>
<dbReference type="SUPFAM" id="SSF50939">
    <property type="entry name" value="Sialidases"/>
    <property type="match status" value="1"/>
</dbReference>
<dbReference type="InterPro" id="IPR036278">
    <property type="entry name" value="Sialidase_sf"/>
</dbReference>
<dbReference type="OrthoDB" id="47917at2"/>
<name>A0A2U1JIZ0_9BACI</name>
<evidence type="ECO:0000313" key="3">
    <source>
        <dbReference type="Proteomes" id="UP000245998"/>
    </source>
</evidence>
<dbReference type="Pfam" id="PF02012">
    <property type="entry name" value="BNR"/>
    <property type="match status" value="1"/>
</dbReference>
<organism evidence="2 3">
    <name type="scientific">Pueribacillus theae</name>
    <dbReference type="NCBI Taxonomy" id="2171751"/>
    <lineage>
        <taxon>Bacteria</taxon>
        <taxon>Bacillati</taxon>
        <taxon>Bacillota</taxon>
        <taxon>Bacilli</taxon>
        <taxon>Bacillales</taxon>
        <taxon>Bacillaceae</taxon>
        <taxon>Pueribacillus</taxon>
    </lineage>
</organism>
<accession>A0A2U1JIZ0</accession>
<keyword evidence="1" id="KW-0812">Transmembrane</keyword>
<gene>
    <name evidence="2" type="ORF">DCC39_18320</name>
</gene>
<evidence type="ECO:0000313" key="2">
    <source>
        <dbReference type="EMBL" id="PWA05140.1"/>
    </source>
</evidence>
<feature type="transmembrane region" description="Helical" evidence="1">
    <location>
        <begin position="6"/>
        <end position="23"/>
    </location>
</feature>
<dbReference type="Proteomes" id="UP000245998">
    <property type="component" value="Unassembled WGS sequence"/>
</dbReference>
<dbReference type="InterPro" id="IPR015943">
    <property type="entry name" value="WD40/YVTN_repeat-like_dom_sf"/>
</dbReference>
<proteinExistence type="predicted"/>
<reference evidence="2 3" key="1">
    <citation type="submission" date="2018-04" db="EMBL/GenBank/DDBJ databases">
        <title>Camelliibacillus theae gen. nov., sp. nov., isolated from Pu'er tea.</title>
        <authorList>
            <person name="Niu L."/>
        </authorList>
    </citation>
    <scope>NUCLEOTIDE SEQUENCE [LARGE SCALE GENOMIC DNA]</scope>
    <source>
        <strain evidence="2 3">T8</strain>
    </source>
</reference>
<keyword evidence="1" id="KW-0472">Membrane</keyword>
<sequence length="307" mass="34753">MRNFMIGTACLMMIGLIIAIIFYQNQNSKPILPLNEVLEEKAEQDEPKQQPLYAEHPIDYSLQNDQLNITFDKGKSWIPVPVEKDKLFNGEYSGNKQTLIEHSYILTKNRVAFLYSDGLSWEDQKIVLTYSLDQGKTWQDSIVAQPYPSIRFRKVAFLNDEFGYIIVSGDRTMSQEMSNVYLTKDGGKSWKETNNSNVTRLIADGGFVDENTGFLSFGTINPEKPQLYVTQDAGDTWQEASINIPAKYNEIFVIAETPVKEENHLALFINQGPNGDYKGGKVKGKFISNDNGVTWGFSTEVTPNETE</sequence>
<keyword evidence="1" id="KW-1133">Transmembrane helix</keyword>